<protein>
    <recommendedName>
        <fullName evidence="10">Peptidase M14 domain-containing protein</fullName>
    </recommendedName>
</protein>
<dbReference type="SUPFAM" id="SSF49464">
    <property type="entry name" value="Carboxypeptidase regulatory domain-like"/>
    <property type="match status" value="1"/>
</dbReference>
<keyword evidence="9" id="KW-0732">Signal</keyword>
<dbReference type="Gene3D" id="2.60.40.1120">
    <property type="entry name" value="Carboxypeptidase-like, regulatory domain"/>
    <property type="match status" value="1"/>
</dbReference>
<sequence length="478" mass="55101">MKIWAILVVLIPVFCDGFVHKHHDYNELVRILDEVHQECPDITRRYYLNYTLIDKTYVSKTTNNRNLEVIEICTDPGVTKPHKPGRPEFKYIGNMHGNEVVSREVLLALADYLCKEYKAKNKMITWLLENTCVHIMPSMNPDGWEIAYEDFKKAEKEGRDQQWTVGRNNGNNVDLNRNFPDLDQFVFGLKATGRTDHLEKYLSREDFEKLEPETKMVIGWIHAYPFVLSSNLHGGDLVVNYPFDTTTDGSPSNYTASPDDATFVALAKSYADYNTEMINGCPNKFKEENGDCITNGAKWYAVKGELGEKKFPKTEKLEGKWNANKDALINYIAQSHIGIKGFVRDVSGNPVEARIQVKVLSNKVKDGDYYRLLDDGHYLVTATAKGYCDQSRKITVNNHKGGKYREAQLVNFVMDPCPEESGYGENENEDLDTRASVLQMLYKDYSYRQDARSLEKILEYLRNREEDYPYLQEEMEKK</sequence>
<evidence type="ECO:0000256" key="9">
    <source>
        <dbReference type="SAM" id="SignalP"/>
    </source>
</evidence>
<gene>
    <name evidence="11" type="ORF">KUTeg_003347</name>
</gene>
<evidence type="ECO:0000256" key="5">
    <source>
        <dbReference type="ARBA" id="ARBA00022801"/>
    </source>
</evidence>
<comment type="cofactor">
    <cofactor evidence="1">
        <name>Zn(2+)</name>
        <dbReference type="ChEBI" id="CHEBI:29105"/>
    </cofactor>
</comment>
<evidence type="ECO:0000256" key="4">
    <source>
        <dbReference type="ARBA" id="ARBA00022723"/>
    </source>
</evidence>
<dbReference type="SUPFAM" id="SSF53187">
    <property type="entry name" value="Zn-dependent exopeptidases"/>
    <property type="match status" value="1"/>
</dbReference>
<dbReference type="PROSITE" id="PS00133">
    <property type="entry name" value="CARBOXYPEPT_ZN_2"/>
    <property type="match status" value="1"/>
</dbReference>
<organism evidence="11 12">
    <name type="scientific">Tegillarca granosa</name>
    <name type="common">Malaysian cockle</name>
    <name type="synonym">Anadara granosa</name>
    <dbReference type="NCBI Taxonomy" id="220873"/>
    <lineage>
        <taxon>Eukaryota</taxon>
        <taxon>Metazoa</taxon>
        <taxon>Spiralia</taxon>
        <taxon>Lophotrochozoa</taxon>
        <taxon>Mollusca</taxon>
        <taxon>Bivalvia</taxon>
        <taxon>Autobranchia</taxon>
        <taxon>Pteriomorphia</taxon>
        <taxon>Arcoida</taxon>
        <taxon>Arcoidea</taxon>
        <taxon>Arcidae</taxon>
        <taxon>Tegillarca</taxon>
    </lineage>
</organism>
<reference evidence="11 12" key="1">
    <citation type="submission" date="2022-12" db="EMBL/GenBank/DDBJ databases">
        <title>Chromosome-level genome of Tegillarca granosa.</title>
        <authorList>
            <person name="Kim J."/>
        </authorList>
    </citation>
    <scope>NUCLEOTIDE SEQUENCE [LARGE SCALE GENOMIC DNA]</scope>
    <source>
        <strain evidence="11">Teg-2019</strain>
        <tissue evidence="11">Adductor muscle</tissue>
    </source>
</reference>
<keyword evidence="5" id="KW-0378">Hydrolase</keyword>
<dbReference type="PRINTS" id="PR00765">
    <property type="entry name" value="CRBOXYPTASEA"/>
</dbReference>
<keyword evidence="3" id="KW-0121">Carboxypeptidase</keyword>
<keyword evidence="12" id="KW-1185">Reference proteome</keyword>
<dbReference type="PANTHER" id="PTHR11532">
    <property type="entry name" value="PROTEASE M14 CARBOXYPEPTIDASE"/>
    <property type="match status" value="1"/>
</dbReference>
<feature type="domain" description="Peptidase M14" evidence="10">
    <location>
        <begin position="21"/>
        <end position="335"/>
    </location>
</feature>
<dbReference type="InterPro" id="IPR057246">
    <property type="entry name" value="CARBOXYPEPT_ZN_1"/>
</dbReference>
<dbReference type="EMBL" id="JARBDR010000214">
    <property type="protein sequence ID" value="KAJ8318256.1"/>
    <property type="molecule type" value="Genomic_DNA"/>
</dbReference>
<dbReference type="Gene3D" id="3.40.630.10">
    <property type="entry name" value="Zn peptidases"/>
    <property type="match status" value="1"/>
</dbReference>
<dbReference type="Proteomes" id="UP001217089">
    <property type="component" value="Unassembled WGS sequence"/>
</dbReference>
<dbReference type="CDD" id="cd11308">
    <property type="entry name" value="Peptidase_M14NE-CP-C_like"/>
    <property type="match status" value="1"/>
</dbReference>
<dbReference type="InterPro" id="IPR000834">
    <property type="entry name" value="Peptidase_M14"/>
</dbReference>
<comment type="similarity">
    <text evidence="2 8">Belongs to the peptidase M14 family.</text>
</comment>
<comment type="caution">
    <text evidence="11">The sequence shown here is derived from an EMBL/GenBank/DDBJ whole genome shotgun (WGS) entry which is preliminary data.</text>
</comment>
<dbReference type="Pfam" id="PF00246">
    <property type="entry name" value="Peptidase_M14"/>
    <property type="match status" value="1"/>
</dbReference>
<evidence type="ECO:0000256" key="2">
    <source>
        <dbReference type="ARBA" id="ARBA00005988"/>
    </source>
</evidence>
<keyword evidence="4" id="KW-0479">Metal-binding</keyword>
<dbReference type="PANTHER" id="PTHR11532:SF93">
    <property type="entry name" value="CARBOXYPEPTIDASE E"/>
    <property type="match status" value="1"/>
</dbReference>
<feature type="chain" id="PRO_5045869421" description="Peptidase M14 domain-containing protein" evidence="9">
    <location>
        <begin position="18"/>
        <end position="478"/>
    </location>
</feature>
<evidence type="ECO:0000256" key="6">
    <source>
        <dbReference type="ARBA" id="ARBA00022833"/>
    </source>
</evidence>
<dbReference type="InterPro" id="IPR057247">
    <property type="entry name" value="CARBOXYPEPT_ZN_2"/>
</dbReference>
<feature type="active site" description="Proton donor/acceptor" evidence="8">
    <location>
        <position position="305"/>
    </location>
</feature>
<evidence type="ECO:0000313" key="11">
    <source>
        <dbReference type="EMBL" id="KAJ8318256.1"/>
    </source>
</evidence>
<evidence type="ECO:0000256" key="1">
    <source>
        <dbReference type="ARBA" id="ARBA00001947"/>
    </source>
</evidence>
<dbReference type="InterPro" id="IPR050753">
    <property type="entry name" value="Peptidase_M14_domain"/>
</dbReference>
<evidence type="ECO:0000256" key="7">
    <source>
        <dbReference type="ARBA" id="ARBA00023180"/>
    </source>
</evidence>
<dbReference type="InterPro" id="IPR008969">
    <property type="entry name" value="CarboxyPept-like_regulatory"/>
</dbReference>
<keyword evidence="7" id="KW-0325">Glycoprotein</keyword>
<evidence type="ECO:0000256" key="3">
    <source>
        <dbReference type="ARBA" id="ARBA00022645"/>
    </source>
</evidence>
<dbReference type="PROSITE" id="PS52035">
    <property type="entry name" value="PEPTIDASE_M14"/>
    <property type="match status" value="1"/>
</dbReference>
<evidence type="ECO:0000313" key="12">
    <source>
        <dbReference type="Proteomes" id="UP001217089"/>
    </source>
</evidence>
<keyword evidence="3" id="KW-0645">Protease</keyword>
<evidence type="ECO:0000256" key="8">
    <source>
        <dbReference type="PROSITE-ProRule" id="PRU01379"/>
    </source>
</evidence>
<keyword evidence="6" id="KW-0862">Zinc</keyword>
<evidence type="ECO:0000259" key="10">
    <source>
        <dbReference type="PROSITE" id="PS52035"/>
    </source>
</evidence>
<dbReference type="PROSITE" id="PS00132">
    <property type="entry name" value="CARBOXYPEPT_ZN_1"/>
    <property type="match status" value="1"/>
</dbReference>
<dbReference type="SMART" id="SM00631">
    <property type="entry name" value="Zn_pept"/>
    <property type="match status" value="1"/>
</dbReference>
<feature type="signal peptide" evidence="9">
    <location>
        <begin position="1"/>
        <end position="17"/>
    </location>
</feature>
<name>A0ABQ9FNI7_TEGGR</name>
<accession>A0ABQ9FNI7</accession>
<proteinExistence type="inferred from homology"/>